<comment type="caution">
    <text evidence="1">The sequence shown here is derived from an EMBL/GenBank/DDBJ whole genome shotgun (WGS) entry which is preliminary data.</text>
</comment>
<organism evidence="1 2">
    <name type="scientific">Parashewanella spongiae</name>
    <dbReference type="NCBI Taxonomy" id="342950"/>
    <lineage>
        <taxon>Bacteria</taxon>
        <taxon>Pseudomonadati</taxon>
        <taxon>Pseudomonadota</taxon>
        <taxon>Gammaproteobacteria</taxon>
        <taxon>Alteromonadales</taxon>
        <taxon>Shewanellaceae</taxon>
        <taxon>Parashewanella</taxon>
    </lineage>
</organism>
<dbReference type="Proteomes" id="UP000273022">
    <property type="component" value="Unassembled WGS sequence"/>
</dbReference>
<protein>
    <submittedName>
        <fullName evidence="1">Uncharacterized protein</fullName>
    </submittedName>
</protein>
<proteinExistence type="predicted"/>
<dbReference type="EMBL" id="QYYH01000029">
    <property type="protein sequence ID" value="RJY18212.1"/>
    <property type="molecule type" value="Genomic_DNA"/>
</dbReference>
<name>A0A3A6TQE7_9GAMM</name>
<evidence type="ECO:0000313" key="1">
    <source>
        <dbReference type="EMBL" id="RJY18212.1"/>
    </source>
</evidence>
<dbReference type="AlphaFoldDB" id="A0A3A6TQE7"/>
<reference evidence="1 2" key="1">
    <citation type="submission" date="2018-09" db="EMBL/GenBank/DDBJ databases">
        <title>Phylogeny of the Shewanellaceae, and recommendation for two new genera, Pseudoshewanella and Parashewanella.</title>
        <authorList>
            <person name="Wang G."/>
        </authorList>
    </citation>
    <scope>NUCLEOTIDE SEQUENCE [LARGE SCALE GENOMIC DNA]</scope>
    <source>
        <strain evidence="1 2">KCTC 22492</strain>
    </source>
</reference>
<evidence type="ECO:0000313" key="2">
    <source>
        <dbReference type="Proteomes" id="UP000273022"/>
    </source>
</evidence>
<accession>A0A3A6TQE7</accession>
<gene>
    <name evidence="1" type="ORF">D5R81_06465</name>
</gene>
<keyword evidence="2" id="KW-1185">Reference proteome</keyword>
<dbReference type="RefSeq" id="WP_121852840.1">
    <property type="nucleotide sequence ID" value="NZ_CP037952.1"/>
</dbReference>
<sequence>MTAYHRFYSFSKLGNFELNQDFYQELSNEIDFLILLLTNYESKFELKNEPLHRFVDICVSANRILDSIGMKCDLYVRVTDDDGRIFPFEVYKFVSTCFKVLVTLFDGELGKWTNIATDFSNVNYNSTMDDSVCHDGKYCPEYLYLLTENL</sequence>